<dbReference type="Gene3D" id="1.10.10.60">
    <property type="entry name" value="Homeodomain-like"/>
    <property type="match status" value="1"/>
</dbReference>
<gene>
    <name evidence="5" type="ORF">CWC19_11635</name>
</gene>
<proteinExistence type="predicted"/>
<dbReference type="GO" id="GO:0003700">
    <property type="term" value="F:DNA-binding transcription factor activity"/>
    <property type="evidence" value="ECO:0007669"/>
    <property type="project" value="InterPro"/>
</dbReference>
<dbReference type="GO" id="GO:0043565">
    <property type="term" value="F:sequence-specific DNA binding"/>
    <property type="evidence" value="ECO:0007669"/>
    <property type="project" value="InterPro"/>
</dbReference>
<dbReference type="OrthoDB" id="6592899at2"/>
<keyword evidence="1" id="KW-0805">Transcription regulation</keyword>
<dbReference type="InterPro" id="IPR009057">
    <property type="entry name" value="Homeodomain-like_sf"/>
</dbReference>
<dbReference type="SUPFAM" id="SSF46689">
    <property type="entry name" value="Homeodomain-like"/>
    <property type="match status" value="1"/>
</dbReference>
<name>A0A5S3V803_9GAMM</name>
<dbReference type="SMART" id="SM00342">
    <property type="entry name" value="HTH_ARAC"/>
    <property type="match status" value="1"/>
</dbReference>
<evidence type="ECO:0000256" key="3">
    <source>
        <dbReference type="ARBA" id="ARBA00023163"/>
    </source>
</evidence>
<evidence type="ECO:0000313" key="5">
    <source>
        <dbReference type="EMBL" id="TMO67965.1"/>
    </source>
</evidence>
<dbReference type="Proteomes" id="UP000307217">
    <property type="component" value="Unassembled WGS sequence"/>
</dbReference>
<protein>
    <recommendedName>
        <fullName evidence="4">HTH araC/xylS-type domain-containing protein</fullName>
    </recommendedName>
</protein>
<dbReference type="InterPro" id="IPR018060">
    <property type="entry name" value="HTH_AraC"/>
</dbReference>
<feature type="domain" description="HTH araC/xylS-type" evidence="4">
    <location>
        <begin position="162"/>
        <end position="261"/>
    </location>
</feature>
<dbReference type="Pfam" id="PF12833">
    <property type="entry name" value="HTH_18"/>
    <property type="match status" value="1"/>
</dbReference>
<organism evidence="5 6">
    <name type="scientific">Pseudoalteromonas aurantia</name>
    <dbReference type="NCBI Taxonomy" id="43654"/>
    <lineage>
        <taxon>Bacteria</taxon>
        <taxon>Pseudomonadati</taxon>
        <taxon>Pseudomonadota</taxon>
        <taxon>Gammaproteobacteria</taxon>
        <taxon>Alteromonadales</taxon>
        <taxon>Pseudoalteromonadaceae</taxon>
        <taxon>Pseudoalteromonas</taxon>
    </lineage>
</organism>
<keyword evidence="2" id="KW-0238">DNA-binding</keyword>
<dbReference type="RefSeq" id="WP_138592027.1">
    <property type="nucleotide sequence ID" value="NZ_PNBX01000047.1"/>
</dbReference>
<evidence type="ECO:0000256" key="2">
    <source>
        <dbReference type="ARBA" id="ARBA00023125"/>
    </source>
</evidence>
<evidence type="ECO:0000256" key="1">
    <source>
        <dbReference type="ARBA" id="ARBA00023015"/>
    </source>
</evidence>
<evidence type="ECO:0000313" key="6">
    <source>
        <dbReference type="Proteomes" id="UP000307217"/>
    </source>
</evidence>
<dbReference type="PANTHER" id="PTHR46796">
    <property type="entry name" value="HTH-TYPE TRANSCRIPTIONAL ACTIVATOR RHAS-RELATED"/>
    <property type="match status" value="1"/>
</dbReference>
<sequence>MKMLVQHNDGLDLQVYFPQGILAKYVQGIWIAVHQGVDTNNVTRYLKANGCNAITFCLKGHIAFDSVKYAQGVYLQPATLCAKRMTFSSNTLAVGVCLQPGAMSLFSPLPNEVTCAGKTQGEKNPNLRVCFDMLLTAHTPYALLTCLYRYFMSIFAQAADFNPTLLRVLPYFSEPKSLQSIAAGLPVGQRQLERVFKQAMGITAKQYQRILRVNKTVQYLRCNPSANLIAVAYQFGYSDQAHMTREFKSFTHYTPSYYIRA</sequence>
<dbReference type="PANTHER" id="PTHR46796:SF13">
    <property type="entry name" value="HTH-TYPE TRANSCRIPTIONAL ACTIVATOR RHAS"/>
    <property type="match status" value="1"/>
</dbReference>
<accession>A0A5S3V803</accession>
<dbReference type="InterPro" id="IPR050204">
    <property type="entry name" value="AraC_XylS_family_regulators"/>
</dbReference>
<evidence type="ECO:0000259" key="4">
    <source>
        <dbReference type="PROSITE" id="PS01124"/>
    </source>
</evidence>
<keyword evidence="3" id="KW-0804">Transcription</keyword>
<reference evidence="6" key="2">
    <citation type="submission" date="2019-06" db="EMBL/GenBank/DDBJ databases">
        <title>Co-occurence of chitin degradation, pigmentation and bioactivity in marine Pseudoalteromonas.</title>
        <authorList>
            <person name="Sonnenschein E.C."/>
            <person name="Bech P.K."/>
        </authorList>
    </citation>
    <scope>NUCLEOTIDE SEQUENCE [LARGE SCALE GENOMIC DNA]</scope>
    <source>
        <strain evidence="6">S3790</strain>
    </source>
</reference>
<dbReference type="EMBL" id="PNBX01000047">
    <property type="protein sequence ID" value="TMO67965.1"/>
    <property type="molecule type" value="Genomic_DNA"/>
</dbReference>
<comment type="caution">
    <text evidence="5">The sequence shown here is derived from an EMBL/GenBank/DDBJ whole genome shotgun (WGS) entry which is preliminary data.</text>
</comment>
<dbReference type="PROSITE" id="PS01124">
    <property type="entry name" value="HTH_ARAC_FAMILY_2"/>
    <property type="match status" value="1"/>
</dbReference>
<dbReference type="AlphaFoldDB" id="A0A5S3V803"/>
<reference evidence="5 6" key="1">
    <citation type="submission" date="2018-01" db="EMBL/GenBank/DDBJ databases">
        <authorList>
            <person name="Paulsen S."/>
            <person name="Gram L.K."/>
        </authorList>
    </citation>
    <scope>NUCLEOTIDE SEQUENCE [LARGE SCALE GENOMIC DNA]</scope>
    <source>
        <strain evidence="5 6">S3790</strain>
    </source>
</reference>